<reference evidence="20" key="1">
    <citation type="journal article" date="2019" name="Mol. Phylogenet. Evol.">
        <title>Phylogenetic analysis provides insights into the evolution of Asian fireflies and adult bioluminescence.</title>
        <authorList>
            <person name="Chen X."/>
            <person name="Dong Z."/>
            <person name="Liu G."/>
            <person name="He J."/>
            <person name="Zhao R."/>
            <person name="Wang W."/>
            <person name="Peng Y."/>
            <person name="Li X."/>
        </authorList>
    </citation>
    <scope>NUCLEOTIDE SEQUENCE</scope>
</reference>
<evidence type="ECO:0000256" key="10">
    <source>
        <dbReference type="ARBA" id="ARBA00022967"/>
    </source>
</evidence>
<evidence type="ECO:0000256" key="1">
    <source>
        <dbReference type="ARBA" id="ARBA00003257"/>
    </source>
</evidence>
<feature type="transmembrane region" description="Helical" evidence="18">
    <location>
        <begin position="195"/>
        <end position="218"/>
    </location>
</feature>
<keyword evidence="9 18" id="KW-0999">Mitochondrion inner membrane</keyword>
<dbReference type="InterPro" id="IPR050175">
    <property type="entry name" value="Complex_I_Subunit_2"/>
</dbReference>
<evidence type="ECO:0000256" key="5">
    <source>
        <dbReference type="ARBA" id="ARBA00021008"/>
    </source>
</evidence>
<feature type="domain" description="NADH:quinone oxidoreductase/Mrp antiporter transmembrane" evidence="19">
    <location>
        <begin position="23"/>
        <end position="283"/>
    </location>
</feature>
<name>A0A5C0PXM1_9COLE</name>
<evidence type="ECO:0000256" key="11">
    <source>
        <dbReference type="ARBA" id="ARBA00022982"/>
    </source>
</evidence>
<keyword evidence="13 18" id="KW-0520">NAD</keyword>
<comment type="function">
    <text evidence="1">Core subunit of the mitochondrial membrane respiratory chain NADH dehydrogenase (Complex I) that is believed to belong to the minimal assembly required for catalysis. Complex I functions in the transfer of electrons from NADH to the respiratory chain. The immediate electron acceptor for the enzyme is believed to be ubiquinone.</text>
</comment>
<evidence type="ECO:0000256" key="17">
    <source>
        <dbReference type="ARBA" id="ARBA00049551"/>
    </source>
</evidence>
<dbReference type="GeneID" id="41826964"/>
<dbReference type="EMBL" id="MK292094">
    <property type="protein sequence ID" value="QEJ81526.1"/>
    <property type="molecule type" value="Genomic_DNA"/>
</dbReference>
<evidence type="ECO:0000256" key="12">
    <source>
        <dbReference type="ARBA" id="ARBA00022989"/>
    </source>
</evidence>
<dbReference type="CTD" id="4536"/>
<comment type="similarity">
    <text evidence="3 18">Belongs to the complex I subunit 2 family.</text>
</comment>
<feature type="transmembrane region" description="Helical" evidence="18">
    <location>
        <begin position="317"/>
        <end position="338"/>
    </location>
</feature>
<dbReference type="GO" id="GO:0005743">
    <property type="term" value="C:mitochondrial inner membrane"/>
    <property type="evidence" value="ECO:0007669"/>
    <property type="project" value="UniProtKB-SubCell"/>
</dbReference>
<evidence type="ECO:0000256" key="3">
    <source>
        <dbReference type="ARBA" id="ARBA00007012"/>
    </source>
</evidence>
<keyword evidence="14 18" id="KW-0830">Ubiquinone</keyword>
<dbReference type="InterPro" id="IPR003917">
    <property type="entry name" value="NADH_UbQ_OxRdtase_chain2"/>
</dbReference>
<evidence type="ECO:0000256" key="14">
    <source>
        <dbReference type="ARBA" id="ARBA00023075"/>
    </source>
</evidence>
<feature type="transmembrane region" description="Helical" evidence="18">
    <location>
        <begin position="238"/>
        <end position="261"/>
    </location>
</feature>
<feature type="transmembrane region" description="Helical" evidence="18">
    <location>
        <begin position="273"/>
        <end position="297"/>
    </location>
</feature>
<evidence type="ECO:0000256" key="4">
    <source>
        <dbReference type="ARBA" id="ARBA00012944"/>
    </source>
</evidence>
<comment type="catalytic activity">
    <reaction evidence="17 18">
        <text>a ubiquinone + NADH + 5 H(+)(in) = a ubiquinol + NAD(+) + 4 H(+)(out)</text>
        <dbReference type="Rhea" id="RHEA:29091"/>
        <dbReference type="Rhea" id="RHEA-COMP:9565"/>
        <dbReference type="Rhea" id="RHEA-COMP:9566"/>
        <dbReference type="ChEBI" id="CHEBI:15378"/>
        <dbReference type="ChEBI" id="CHEBI:16389"/>
        <dbReference type="ChEBI" id="CHEBI:17976"/>
        <dbReference type="ChEBI" id="CHEBI:57540"/>
        <dbReference type="ChEBI" id="CHEBI:57945"/>
        <dbReference type="EC" id="7.1.1.2"/>
    </reaction>
</comment>
<comment type="subcellular location">
    <subcellularLocation>
        <location evidence="2 18">Mitochondrion inner membrane</location>
        <topology evidence="2 18">Multi-pass membrane protein</topology>
    </subcellularLocation>
</comment>
<keyword evidence="6" id="KW-0813">Transport</keyword>
<dbReference type="PANTHER" id="PTHR46552">
    <property type="entry name" value="NADH-UBIQUINONE OXIDOREDUCTASE CHAIN 2"/>
    <property type="match status" value="1"/>
</dbReference>
<dbReference type="EC" id="7.1.1.2" evidence="4 18"/>
<geneLocation type="mitochondrion" evidence="20"/>
<dbReference type="GO" id="GO:0006120">
    <property type="term" value="P:mitochondrial electron transport, NADH to ubiquinone"/>
    <property type="evidence" value="ECO:0007669"/>
    <property type="project" value="InterPro"/>
</dbReference>
<dbReference type="GO" id="GO:0008137">
    <property type="term" value="F:NADH dehydrogenase (ubiquinone) activity"/>
    <property type="evidence" value="ECO:0007669"/>
    <property type="project" value="UniProtKB-EC"/>
</dbReference>
<sequence>MTKFYKLLFFSTLMLSTLISVSSYSWMGMWIGLEINVLSIIPMLINQKNKISSEATIKYFITQAIASTAIMIAIITLMWQSSFSSKLIKEMPALIMNSGFLMKMGMAPFHFWFPEVLEGLSWSNSTIMLTWQKIAPMVLFMYNVEFSLFLTIVIIMSMMISGLMGINQISLRKILVYSSINHMGWMLSSMMVSQVIWIIYFVVYSLTTINITMILNYTNTFYTPQMMLVWNFNPMIKLFFSMNFLSLAGIPPFIGFLPKWLIIQTLVQNQLYFMTLILILMTLIMVYVYLMVIMSSMIYSSSSSVWNIPGTMKFKKIFSMMNFIMITSMIMVTLIINVI</sequence>
<dbReference type="PANTHER" id="PTHR46552:SF1">
    <property type="entry name" value="NADH-UBIQUINONE OXIDOREDUCTASE CHAIN 2"/>
    <property type="match status" value="1"/>
</dbReference>
<dbReference type="Pfam" id="PF00361">
    <property type="entry name" value="Proton_antipo_M"/>
    <property type="match status" value="1"/>
</dbReference>
<keyword evidence="12 18" id="KW-1133">Transmembrane helix</keyword>
<evidence type="ECO:0000256" key="6">
    <source>
        <dbReference type="ARBA" id="ARBA00022448"/>
    </source>
</evidence>
<accession>A0A5C0PXM1</accession>
<evidence type="ECO:0000256" key="13">
    <source>
        <dbReference type="ARBA" id="ARBA00023027"/>
    </source>
</evidence>
<feature type="transmembrane region" description="Helical" evidence="18">
    <location>
        <begin position="59"/>
        <end position="79"/>
    </location>
</feature>
<comment type="function">
    <text evidence="18">Core subunit of the mitochondrial membrane respiratory chain NADH dehydrogenase (Complex I) which catalyzes electron transfer from NADH through the respiratory chain, using ubiquinone as an electron acceptor. Essential for the catalytic activity and assembly of complex I.</text>
</comment>
<feature type="transmembrane region" description="Helical" evidence="18">
    <location>
        <begin position="146"/>
        <end position="166"/>
    </location>
</feature>
<keyword evidence="15 18" id="KW-0496">Mitochondrion</keyword>
<keyword evidence="7 18" id="KW-0679">Respiratory chain</keyword>
<keyword evidence="10 18" id="KW-1278">Translocase</keyword>
<evidence type="ECO:0000313" key="20">
    <source>
        <dbReference type="EMBL" id="QEJ81526.1"/>
    </source>
</evidence>
<keyword evidence="16 18" id="KW-0472">Membrane</keyword>
<dbReference type="PRINTS" id="PR01436">
    <property type="entry name" value="NADHDHGNASE2"/>
</dbReference>
<evidence type="ECO:0000256" key="8">
    <source>
        <dbReference type="ARBA" id="ARBA00022692"/>
    </source>
</evidence>
<evidence type="ECO:0000256" key="16">
    <source>
        <dbReference type="ARBA" id="ARBA00023136"/>
    </source>
</evidence>
<keyword evidence="8 18" id="KW-0812">Transmembrane</keyword>
<organism evidence="20">
    <name type="scientific">Diaphanes nubilus</name>
    <dbReference type="NCBI Taxonomy" id="370596"/>
    <lineage>
        <taxon>Eukaryota</taxon>
        <taxon>Metazoa</taxon>
        <taxon>Ecdysozoa</taxon>
        <taxon>Arthropoda</taxon>
        <taxon>Hexapoda</taxon>
        <taxon>Insecta</taxon>
        <taxon>Pterygota</taxon>
        <taxon>Neoptera</taxon>
        <taxon>Endopterygota</taxon>
        <taxon>Coleoptera</taxon>
        <taxon>Polyphaga</taxon>
        <taxon>Elateriformia</taxon>
        <taxon>Elateroidea</taxon>
        <taxon>Lampyridae</taxon>
        <taxon>Lampyrinae</taxon>
        <taxon>Diaphanes</taxon>
    </lineage>
</organism>
<evidence type="ECO:0000259" key="19">
    <source>
        <dbReference type="Pfam" id="PF00361"/>
    </source>
</evidence>
<evidence type="ECO:0000256" key="7">
    <source>
        <dbReference type="ARBA" id="ARBA00022660"/>
    </source>
</evidence>
<evidence type="ECO:0000256" key="9">
    <source>
        <dbReference type="ARBA" id="ARBA00022792"/>
    </source>
</evidence>
<evidence type="ECO:0000256" key="2">
    <source>
        <dbReference type="ARBA" id="ARBA00004448"/>
    </source>
</evidence>
<evidence type="ECO:0000256" key="18">
    <source>
        <dbReference type="RuleBase" id="RU003403"/>
    </source>
</evidence>
<gene>
    <name evidence="20" type="primary">ND2</name>
    <name evidence="20" type="ORF">FM10_01</name>
</gene>
<dbReference type="AlphaFoldDB" id="A0A5C0PXM1"/>
<dbReference type="RefSeq" id="YP_009695348.1">
    <property type="nucleotide sequence ID" value="NC_044787.1"/>
</dbReference>
<protein>
    <recommendedName>
        <fullName evidence="5 18">NADH-ubiquinone oxidoreductase chain 2</fullName>
        <ecNumber evidence="4 18">7.1.1.2</ecNumber>
    </recommendedName>
</protein>
<proteinExistence type="inferred from homology"/>
<dbReference type="InterPro" id="IPR001750">
    <property type="entry name" value="ND/Mrp_TM"/>
</dbReference>
<evidence type="ECO:0000256" key="15">
    <source>
        <dbReference type="ARBA" id="ARBA00023128"/>
    </source>
</evidence>
<keyword evidence="11 18" id="KW-0249">Electron transport</keyword>